<evidence type="ECO:0000256" key="1">
    <source>
        <dbReference type="SAM" id="MobiDB-lite"/>
    </source>
</evidence>
<evidence type="ECO:0008006" key="4">
    <source>
        <dbReference type="Google" id="ProtNLM"/>
    </source>
</evidence>
<feature type="region of interest" description="Disordered" evidence="1">
    <location>
        <begin position="79"/>
        <end position="221"/>
    </location>
</feature>
<dbReference type="AlphaFoldDB" id="A0A1H4MPK0"/>
<reference evidence="2 3" key="1">
    <citation type="submission" date="2016-10" db="EMBL/GenBank/DDBJ databases">
        <authorList>
            <person name="de Groot N.N."/>
        </authorList>
    </citation>
    <scope>NUCLEOTIDE SEQUENCE [LARGE SCALE GENOMIC DNA]</scope>
    <source>
        <strain evidence="2 3">MT12</strain>
    </source>
</reference>
<protein>
    <recommendedName>
        <fullName evidence="4">DUF2155 domain-containing protein</fullName>
    </recommendedName>
</protein>
<organism evidence="2 3">
    <name type="scientific">Bradyrhizobium erythrophlei</name>
    <dbReference type="NCBI Taxonomy" id="1437360"/>
    <lineage>
        <taxon>Bacteria</taxon>
        <taxon>Pseudomonadati</taxon>
        <taxon>Pseudomonadota</taxon>
        <taxon>Alphaproteobacteria</taxon>
        <taxon>Hyphomicrobiales</taxon>
        <taxon>Nitrobacteraceae</taxon>
        <taxon>Bradyrhizobium</taxon>
    </lineage>
</organism>
<accession>A0A1H4MPK0</accession>
<dbReference type="Proteomes" id="UP000198992">
    <property type="component" value="Unassembled WGS sequence"/>
</dbReference>
<feature type="compositionally biased region" description="Pro residues" evidence="1">
    <location>
        <begin position="351"/>
        <end position="372"/>
    </location>
</feature>
<evidence type="ECO:0000313" key="2">
    <source>
        <dbReference type="EMBL" id="SEB84445.1"/>
    </source>
</evidence>
<proteinExistence type="predicted"/>
<sequence>MTSAWPEGRGQASARPFPAVFGVLTGGLRAADIKVDCREPDSPFKAREMLRTIALTGFAALVAASTISLAPPARAQIGTIFSDPAPRPPGSIPRGQVAPPSDDDEEVPELPRGRLLPTQPRALPPGQAVPPPGSVQSQPLAPPPGSTVAPPGVAVQPPQPGGPAVANTPPGANPLPGLPPGQRQPKGTPQGAPQGTAPQTPAALQPGDEVVQEPPSTKITNKKASFSGLDKITGRIINFDEDIGETVQFGALRVKTDACYTRPSTEAANTDAFVEVDEITLQGEVKRIFSGWMFAASPGLHGVEHPIYDIWLTDCKGPDQTIVTAAPDPPKAPTPPPPPAQKRAPPKQAAPRPPPQPLPQYQQQPPPPPPQQQRPGGLFGGLFGN</sequence>
<name>A0A1H4MPK0_9BRAD</name>
<feature type="compositionally biased region" description="Low complexity" evidence="1">
    <location>
        <begin position="148"/>
        <end position="170"/>
    </location>
</feature>
<dbReference type="EMBL" id="FNTH01000001">
    <property type="protein sequence ID" value="SEB84445.1"/>
    <property type="molecule type" value="Genomic_DNA"/>
</dbReference>
<feature type="compositionally biased region" description="Low complexity" evidence="1">
    <location>
        <begin position="180"/>
        <end position="207"/>
    </location>
</feature>
<feature type="compositionally biased region" description="Low complexity" evidence="1">
    <location>
        <begin position="341"/>
        <end position="350"/>
    </location>
</feature>
<evidence type="ECO:0000313" key="3">
    <source>
        <dbReference type="Proteomes" id="UP000198992"/>
    </source>
</evidence>
<dbReference type="InterPro" id="IPR019225">
    <property type="entry name" value="DUF2155"/>
</dbReference>
<feature type="region of interest" description="Disordered" evidence="1">
    <location>
        <begin position="319"/>
        <end position="385"/>
    </location>
</feature>
<feature type="compositionally biased region" description="Pro residues" evidence="1">
    <location>
        <begin position="327"/>
        <end position="340"/>
    </location>
</feature>
<dbReference type="Pfam" id="PF09923">
    <property type="entry name" value="DUF2155"/>
    <property type="match status" value="1"/>
</dbReference>
<gene>
    <name evidence="2" type="ORF">SAMN05444164_0374</name>
</gene>